<dbReference type="SUPFAM" id="SSF46565">
    <property type="entry name" value="Chaperone J-domain"/>
    <property type="match status" value="1"/>
</dbReference>
<feature type="compositionally biased region" description="Pro residues" evidence="1">
    <location>
        <begin position="593"/>
        <end position="603"/>
    </location>
</feature>
<sequence length="1426" mass="154656">MTFSILRHLRDQFKVNVLAPEYPGYGLLSHREPSEQALNEVALTVLRYLVDEVGVRYSQIVLFGRSLGSGPAVYLAAQYPVGGLILVSAFASIKAAVQSIVGRVAAWTFAERFPNSRIISNVSCSTLFIHGEADSLIPADHSLRLFKRCRARKLLVTPKKMEHNSNLFGDASFLAVPAIHFFGFPGYYTVSPPRLPAHLFEDPTKKKDSLSDAAKGPFTCLKKPLFCDCFAKHEAQNNMADGTPCKPEGTIENISIGFPEMAMEDPSILQMDPKSYKGPSSPQQPHSPSAASIGEEDAPSMGGGLSEMKRIDVDKEEDEEDEWQEQRGSIMLETAVIWVQAISMLGKQRERLRLTKQQQVLLPAREEPELGARALLDWDRGTPWMFPTRSLDLTLAQFVTPVRESDMVPEGCVAEAYHHGRKAFPGTDFQGLRRTVQSLVHADVVVCVVRVLKAQRDLGSGSLAEEGSHRGRPPLAPGVAAPKARATAGMDKAVSSTSSSKPHVARTRASAQPAKERPAGKQPGKLVVEPTEAAQPARNHEKEGHVLRDYVSDDLRKVLDEEEVTYSWRRRPKEEQKAEKVATVAKPKAPEPVSKPLPEPLPGPSQVREVGEGSGNVGLRGGTNSDPRSSGYGRSSLLPLAKLERPSKAAAPGPAKPPGKIDLEAAKARLPEALRWELVQPQVQLVTYDGSAPSLRPGPLCCGAGDQVPAVPIWLARWLQGKCSSAVASLSAESWLQSEQKWEKEATKETAPSALATIAGLHGDPSVASAALRRPPNETAAQAIIAVLRESGKEAGELLVSEVEVALTKLETESMGDPQAYLSSALHREVWRYACCQLPEHAPTGLLLGDAWLRSQLQQTAQEIVQSCKASSEEVLRMENRFLDRYLVQLLGVKRRLSALLDEWEKIDHYAILGVPRTVSDKELRNAYRKACLRLHPDKGGDKQQFQQLQDSYARILEEREKEKSAVPTLDGGKWQRPAPAEASSGEGPLALEAPEAPEAPAAAEAMHPAAAEVVSSVSNLQHLAGQLQKLVAEAEHVDRLVRSLRKTPPKDGVEALANAQQAGETLLSVSQKMSEAAPLLSEAAMEVAECSLSVAARYAAVPCALLLTDVALSCTLEASRLKHTGQLLHEVRRDTIGTLQTLQANLSMAKIVGTIDAETLKLSLGLVGKATSRIMAAVRQVGAASVDAVSRGGHCAAHSRAVCRFAEGRSAAEAEASEEVLEALPAPEEASHPSSPEPDAPPPRAPAAPAPSAAEKPQARPESPASRARQLELQARLQNDRLLRQLNADLQELRRRAVAGLVQRSPSCSPEAYDMVAELLLSATESVVEAFVPEPESFRALLLEHFDFVLACGCEVQAIPFDLRAQLLQYLLIVDSQAVLTAMEHQVKPRLLRCCQASAKEDLLVPVLQQHFEQLATAVVSARLR</sequence>
<feature type="compositionally biased region" description="Low complexity" evidence="1">
    <location>
        <begin position="279"/>
        <end position="292"/>
    </location>
</feature>
<proteinExistence type="predicted"/>
<name>A0A812NB14_9DINO</name>
<organism evidence="3 4">
    <name type="scientific">Symbiodinium natans</name>
    <dbReference type="NCBI Taxonomy" id="878477"/>
    <lineage>
        <taxon>Eukaryota</taxon>
        <taxon>Sar</taxon>
        <taxon>Alveolata</taxon>
        <taxon>Dinophyceae</taxon>
        <taxon>Suessiales</taxon>
        <taxon>Symbiodiniaceae</taxon>
        <taxon>Symbiodinium</taxon>
    </lineage>
</organism>
<dbReference type="Proteomes" id="UP000604046">
    <property type="component" value="Unassembled WGS sequence"/>
</dbReference>
<reference evidence="3" key="1">
    <citation type="submission" date="2021-02" db="EMBL/GenBank/DDBJ databases">
        <authorList>
            <person name="Dougan E. K."/>
            <person name="Rhodes N."/>
            <person name="Thang M."/>
            <person name="Chan C."/>
        </authorList>
    </citation>
    <scope>NUCLEOTIDE SEQUENCE</scope>
</reference>
<evidence type="ECO:0000259" key="2">
    <source>
        <dbReference type="PROSITE" id="PS50076"/>
    </source>
</evidence>
<dbReference type="SMART" id="SM00271">
    <property type="entry name" value="DnaJ"/>
    <property type="match status" value="1"/>
</dbReference>
<evidence type="ECO:0000313" key="4">
    <source>
        <dbReference type="Proteomes" id="UP000604046"/>
    </source>
</evidence>
<dbReference type="CDD" id="cd06257">
    <property type="entry name" value="DnaJ"/>
    <property type="match status" value="1"/>
</dbReference>
<dbReference type="Pfam" id="PF00226">
    <property type="entry name" value="DnaJ"/>
    <property type="match status" value="1"/>
</dbReference>
<feature type="compositionally biased region" description="Pro residues" evidence="1">
    <location>
        <begin position="1236"/>
        <end position="1250"/>
    </location>
</feature>
<dbReference type="SUPFAM" id="SSF53474">
    <property type="entry name" value="alpha/beta-Hydrolases"/>
    <property type="match status" value="1"/>
</dbReference>
<feature type="region of interest" description="Disordered" evidence="1">
    <location>
        <begin position="461"/>
        <end position="543"/>
    </location>
</feature>
<feature type="region of interest" description="Disordered" evidence="1">
    <location>
        <begin position="1215"/>
        <end position="1269"/>
    </location>
</feature>
<dbReference type="InterPro" id="IPR036869">
    <property type="entry name" value="J_dom_sf"/>
</dbReference>
<dbReference type="PANTHER" id="PTHR12277:SF197">
    <property type="entry name" value="CHROMOSOME UNDETERMINED SCAFFOLD_38, WHOLE GENOME SHOTGUN SEQUENCE"/>
    <property type="match status" value="1"/>
</dbReference>
<feature type="region of interest" description="Disordered" evidence="1">
    <location>
        <begin position="961"/>
        <end position="992"/>
    </location>
</feature>
<dbReference type="PANTHER" id="PTHR12277">
    <property type="entry name" value="ALPHA/BETA HYDROLASE DOMAIN-CONTAINING PROTEIN"/>
    <property type="match status" value="1"/>
</dbReference>
<feature type="compositionally biased region" description="Gly residues" evidence="1">
    <location>
        <begin position="612"/>
        <end position="621"/>
    </location>
</feature>
<accession>A0A812NB14</accession>
<comment type="caution">
    <text evidence="3">The sequence shown here is derived from an EMBL/GenBank/DDBJ whole genome shotgun (WGS) entry which is preliminary data.</text>
</comment>
<dbReference type="InterPro" id="IPR029058">
    <property type="entry name" value="AB_hydrolase_fold"/>
</dbReference>
<dbReference type="PRINTS" id="PR00625">
    <property type="entry name" value="JDOMAIN"/>
</dbReference>
<feature type="compositionally biased region" description="Low complexity" evidence="1">
    <location>
        <begin position="1223"/>
        <end position="1235"/>
    </location>
</feature>
<feature type="region of interest" description="Disordered" evidence="1">
    <location>
        <begin position="270"/>
        <end position="306"/>
    </location>
</feature>
<dbReference type="PROSITE" id="PS50076">
    <property type="entry name" value="DNAJ_2"/>
    <property type="match status" value="1"/>
</dbReference>
<dbReference type="Gene3D" id="1.10.287.110">
    <property type="entry name" value="DnaJ domain"/>
    <property type="match status" value="1"/>
</dbReference>
<evidence type="ECO:0000313" key="3">
    <source>
        <dbReference type="EMBL" id="CAE7304538.1"/>
    </source>
</evidence>
<dbReference type="OrthoDB" id="376357at2759"/>
<evidence type="ECO:0000256" key="1">
    <source>
        <dbReference type="SAM" id="MobiDB-lite"/>
    </source>
</evidence>
<gene>
    <name evidence="3" type="primary">abhd13</name>
    <name evidence="3" type="ORF">SNAT2548_LOCUS16011</name>
</gene>
<keyword evidence="4" id="KW-1185">Reference proteome</keyword>
<dbReference type="InterPro" id="IPR001623">
    <property type="entry name" value="DnaJ_domain"/>
</dbReference>
<dbReference type="Gene3D" id="3.40.50.1820">
    <property type="entry name" value="alpha/beta hydrolase"/>
    <property type="match status" value="1"/>
</dbReference>
<dbReference type="EMBL" id="CAJNDS010002070">
    <property type="protein sequence ID" value="CAE7304538.1"/>
    <property type="molecule type" value="Genomic_DNA"/>
</dbReference>
<protein>
    <submittedName>
        <fullName evidence="3">Abhd13 protein</fullName>
    </submittedName>
</protein>
<feature type="domain" description="J" evidence="2">
    <location>
        <begin position="908"/>
        <end position="961"/>
    </location>
</feature>
<feature type="region of interest" description="Disordered" evidence="1">
    <location>
        <begin position="572"/>
        <end position="635"/>
    </location>
</feature>